<evidence type="ECO:0000256" key="1">
    <source>
        <dbReference type="ARBA" id="ARBA00004141"/>
    </source>
</evidence>
<comment type="subcellular location">
    <subcellularLocation>
        <location evidence="1">Membrane</location>
        <topology evidence="1">Multi-pass membrane protein</topology>
    </subcellularLocation>
</comment>
<dbReference type="PANTHER" id="PTHR43229">
    <property type="entry name" value="NODULATION PROTEIN J"/>
    <property type="match status" value="1"/>
</dbReference>
<organism evidence="7 8">
    <name type="scientific">Paucilactobacillus vaccinostercus DSM 20634</name>
    <dbReference type="NCBI Taxonomy" id="1423813"/>
    <lineage>
        <taxon>Bacteria</taxon>
        <taxon>Bacillati</taxon>
        <taxon>Bacillota</taxon>
        <taxon>Bacilli</taxon>
        <taxon>Lactobacillales</taxon>
        <taxon>Lactobacillaceae</taxon>
        <taxon>Paucilactobacillus</taxon>
    </lineage>
</organism>
<evidence type="ECO:0000256" key="4">
    <source>
        <dbReference type="ARBA" id="ARBA00023136"/>
    </source>
</evidence>
<feature type="transmembrane region" description="Helical" evidence="5">
    <location>
        <begin position="259"/>
        <end position="277"/>
    </location>
</feature>
<gene>
    <name evidence="7" type="ORF">FC26_GL001923</name>
</gene>
<keyword evidence="4 5" id="KW-0472">Membrane</keyword>
<protein>
    <recommendedName>
        <fullName evidence="6">ABC-2 type transporter transmembrane domain-containing protein</fullName>
    </recommendedName>
</protein>
<accession>A0A0R2A2A3</accession>
<feature type="transmembrane region" description="Helical" evidence="5">
    <location>
        <begin position="102"/>
        <end position="128"/>
    </location>
</feature>
<feature type="transmembrane region" description="Helical" evidence="5">
    <location>
        <begin position="20"/>
        <end position="38"/>
    </location>
</feature>
<name>A0A0R2A2A3_9LACO</name>
<dbReference type="Proteomes" id="UP000051733">
    <property type="component" value="Unassembled WGS sequence"/>
</dbReference>
<evidence type="ECO:0000313" key="7">
    <source>
        <dbReference type="EMBL" id="KRM61240.1"/>
    </source>
</evidence>
<dbReference type="RefSeq" id="WP_057779311.1">
    <property type="nucleotide sequence ID" value="NZ_AYYY01000030.1"/>
</dbReference>
<evidence type="ECO:0000256" key="5">
    <source>
        <dbReference type="SAM" id="Phobius"/>
    </source>
</evidence>
<dbReference type="PATRIC" id="fig|1423813.3.peg.1952"/>
<evidence type="ECO:0000313" key="8">
    <source>
        <dbReference type="Proteomes" id="UP000051733"/>
    </source>
</evidence>
<evidence type="ECO:0000259" key="6">
    <source>
        <dbReference type="Pfam" id="PF01061"/>
    </source>
</evidence>
<dbReference type="STRING" id="1423813.FC26_GL001923"/>
<dbReference type="InterPro" id="IPR051784">
    <property type="entry name" value="Nod_factor_ABC_transporter"/>
</dbReference>
<evidence type="ECO:0000256" key="2">
    <source>
        <dbReference type="ARBA" id="ARBA00022692"/>
    </source>
</evidence>
<feature type="transmembrane region" description="Helical" evidence="5">
    <location>
        <begin position="174"/>
        <end position="193"/>
    </location>
</feature>
<reference evidence="7 8" key="1">
    <citation type="journal article" date="2015" name="Genome Announc.">
        <title>Expanding the biotechnology potential of lactobacilli through comparative genomics of 213 strains and associated genera.</title>
        <authorList>
            <person name="Sun Z."/>
            <person name="Harris H.M."/>
            <person name="McCann A."/>
            <person name="Guo C."/>
            <person name="Argimon S."/>
            <person name="Zhang W."/>
            <person name="Yang X."/>
            <person name="Jeffery I.B."/>
            <person name="Cooney J.C."/>
            <person name="Kagawa T.F."/>
            <person name="Liu W."/>
            <person name="Song Y."/>
            <person name="Salvetti E."/>
            <person name="Wrobel A."/>
            <person name="Rasinkangas P."/>
            <person name="Parkhill J."/>
            <person name="Rea M.C."/>
            <person name="O'Sullivan O."/>
            <person name="Ritari J."/>
            <person name="Douillard F.P."/>
            <person name="Paul Ross R."/>
            <person name="Yang R."/>
            <person name="Briner A.E."/>
            <person name="Felis G.E."/>
            <person name="de Vos W.M."/>
            <person name="Barrangou R."/>
            <person name="Klaenhammer T.R."/>
            <person name="Caufield P.W."/>
            <person name="Cui Y."/>
            <person name="Zhang H."/>
            <person name="O'Toole P.W."/>
        </authorList>
    </citation>
    <scope>NUCLEOTIDE SEQUENCE [LARGE SCALE GENOMIC DNA]</scope>
    <source>
        <strain evidence="7 8">DSM 20634</strain>
    </source>
</reference>
<keyword evidence="3 5" id="KW-1133">Transmembrane helix</keyword>
<evidence type="ECO:0000256" key="3">
    <source>
        <dbReference type="ARBA" id="ARBA00022989"/>
    </source>
</evidence>
<dbReference type="GO" id="GO:0140359">
    <property type="term" value="F:ABC-type transporter activity"/>
    <property type="evidence" value="ECO:0007669"/>
    <property type="project" value="InterPro"/>
</dbReference>
<keyword evidence="2 5" id="KW-0812">Transmembrane</keyword>
<dbReference type="GO" id="GO:0016020">
    <property type="term" value="C:membrane"/>
    <property type="evidence" value="ECO:0007669"/>
    <property type="project" value="UniProtKB-SubCell"/>
</dbReference>
<feature type="transmembrane region" description="Helical" evidence="5">
    <location>
        <begin position="58"/>
        <end position="81"/>
    </location>
</feature>
<keyword evidence="8" id="KW-1185">Reference proteome</keyword>
<dbReference type="OrthoDB" id="162334at2"/>
<dbReference type="PANTHER" id="PTHR43229:SF2">
    <property type="entry name" value="NODULATION PROTEIN J"/>
    <property type="match status" value="1"/>
</dbReference>
<proteinExistence type="predicted"/>
<comment type="caution">
    <text evidence="7">The sequence shown here is derived from an EMBL/GenBank/DDBJ whole genome shotgun (WGS) entry which is preliminary data.</text>
</comment>
<dbReference type="InterPro" id="IPR013525">
    <property type="entry name" value="ABC2_TM"/>
</dbReference>
<dbReference type="EMBL" id="AYYY01000030">
    <property type="protein sequence ID" value="KRM61240.1"/>
    <property type="molecule type" value="Genomic_DNA"/>
</dbReference>
<dbReference type="AlphaFoldDB" id="A0A0R2A2A3"/>
<dbReference type="Pfam" id="PF01061">
    <property type="entry name" value="ABC2_membrane"/>
    <property type="match status" value="1"/>
</dbReference>
<feature type="transmembrane region" description="Helical" evidence="5">
    <location>
        <begin position="140"/>
        <end position="162"/>
    </location>
</feature>
<feature type="domain" description="ABC-2 type transporter transmembrane" evidence="6">
    <location>
        <begin position="4"/>
        <end position="220"/>
    </location>
</feature>
<sequence>MLGLLRRNLRLYFGDRSGVLFSLLGALIAFVLYIVFLKHNMSLSWGNIPHKNELLDNWLIGGTLATTAITTTGHATSLAVMDREKGRLVDLMLTDIHPANIQATYIFNGMIVGTIMQLVMLLGLATYFRITDQLGFDWSLTPQLLIVMVLNAATWTSFNVLIQSFIRRMSTLSTVHSLLGTAAGFFVGVYMPIGMLPKAAQHLIEWTPAPYSASLYRRILLSQPLRDTFNGHSVAQTTFEKSMGIGININGLTTWTTDTIILCACSFIFAIIIGIVAHRSQLLAVQRS</sequence>